<dbReference type="Proteomes" id="UP001595829">
    <property type="component" value="Unassembled WGS sequence"/>
</dbReference>
<gene>
    <name evidence="2" type="ORF">ACFPM3_06710</name>
</gene>
<accession>A0ABV9XCE1</accession>
<protein>
    <submittedName>
        <fullName evidence="2">Transposase</fullName>
    </submittedName>
</protein>
<dbReference type="EMBL" id="JBHSJD010000002">
    <property type="protein sequence ID" value="MFC5021835.1"/>
    <property type="molecule type" value="Genomic_DNA"/>
</dbReference>
<evidence type="ECO:0000313" key="3">
    <source>
        <dbReference type="Proteomes" id="UP001595829"/>
    </source>
</evidence>
<reference evidence="3" key="1">
    <citation type="journal article" date="2019" name="Int. J. Syst. Evol. Microbiol.">
        <title>The Global Catalogue of Microorganisms (GCM) 10K type strain sequencing project: providing services to taxonomists for standard genome sequencing and annotation.</title>
        <authorList>
            <consortium name="The Broad Institute Genomics Platform"/>
            <consortium name="The Broad Institute Genome Sequencing Center for Infectious Disease"/>
            <person name="Wu L."/>
            <person name="Ma J."/>
        </authorList>
    </citation>
    <scope>NUCLEOTIDE SEQUENCE [LARGE SCALE GENOMIC DNA]</scope>
    <source>
        <strain evidence="3">CGMCC 4.1648</strain>
    </source>
</reference>
<feature type="domain" description="Transposase IS116/IS110/IS902 C-terminal" evidence="1">
    <location>
        <begin position="3"/>
        <end position="59"/>
    </location>
</feature>
<comment type="caution">
    <text evidence="2">The sequence shown here is derived from an EMBL/GenBank/DDBJ whole genome shotgun (WGS) entry which is preliminary data.</text>
</comment>
<name>A0ABV9XCE1_9ACTN</name>
<proteinExistence type="predicted"/>
<evidence type="ECO:0000313" key="2">
    <source>
        <dbReference type="EMBL" id="MFC5021835.1"/>
    </source>
</evidence>
<organism evidence="2 3">
    <name type="scientific">Streptomyces coeruleoprunus</name>
    <dbReference type="NCBI Taxonomy" id="285563"/>
    <lineage>
        <taxon>Bacteria</taxon>
        <taxon>Bacillati</taxon>
        <taxon>Actinomycetota</taxon>
        <taxon>Actinomycetes</taxon>
        <taxon>Kitasatosporales</taxon>
        <taxon>Streptomycetaceae</taxon>
        <taxon>Streptomyces</taxon>
    </lineage>
</organism>
<evidence type="ECO:0000259" key="1">
    <source>
        <dbReference type="Pfam" id="PF02371"/>
    </source>
</evidence>
<dbReference type="RefSeq" id="WP_380867612.1">
    <property type="nucleotide sequence ID" value="NZ_JBHSJD010000002.1"/>
</dbReference>
<dbReference type="InterPro" id="IPR003346">
    <property type="entry name" value="Transposase_20"/>
</dbReference>
<sequence length="135" mass="14098">MISFPGIGPSTGARLLAEVGSDRTRFATADGLKAYAGAASIIGASGKGEYVGRRFITTGSTTPATWSQAVRSRSVRGAGTAVPAVRGCRASSCEQDTLVQEVEAGSAEHLALEHLDPFDVAFRRRRSSRGASGRR</sequence>
<keyword evidence="3" id="KW-1185">Reference proteome</keyword>
<dbReference type="Pfam" id="PF02371">
    <property type="entry name" value="Transposase_20"/>
    <property type="match status" value="1"/>
</dbReference>